<organism evidence="2 3">
    <name type="scientific">Rhodovulum strictum</name>
    <dbReference type="NCBI Taxonomy" id="58314"/>
    <lineage>
        <taxon>Bacteria</taxon>
        <taxon>Pseudomonadati</taxon>
        <taxon>Pseudomonadota</taxon>
        <taxon>Alphaproteobacteria</taxon>
        <taxon>Rhodobacterales</taxon>
        <taxon>Paracoccaceae</taxon>
        <taxon>Rhodovulum</taxon>
    </lineage>
</organism>
<evidence type="ECO:0000256" key="1">
    <source>
        <dbReference type="SAM" id="Phobius"/>
    </source>
</evidence>
<dbReference type="Proteomes" id="UP000466730">
    <property type="component" value="Unassembled WGS sequence"/>
</dbReference>
<accession>A0A844BH60</accession>
<evidence type="ECO:0000313" key="3">
    <source>
        <dbReference type="Proteomes" id="UP000466730"/>
    </source>
</evidence>
<dbReference type="EMBL" id="WJPO01000005">
    <property type="protein sequence ID" value="MRH20392.1"/>
    <property type="molecule type" value="Genomic_DNA"/>
</dbReference>
<dbReference type="InterPro" id="IPR022472">
    <property type="entry name" value="VPLPA-CTERM"/>
</dbReference>
<gene>
    <name evidence="2" type="ORF">GH815_05250</name>
</gene>
<keyword evidence="3" id="KW-1185">Reference proteome</keyword>
<evidence type="ECO:0000313" key="2">
    <source>
        <dbReference type="EMBL" id="MRH20392.1"/>
    </source>
</evidence>
<proteinExistence type="predicted"/>
<reference evidence="2 3" key="1">
    <citation type="submission" date="2019-11" db="EMBL/GenBank/DDBJ databases">
        <title>Draft Whole-Genome sequence of the marine photosynthetic bacterium Rhodovulum strictum DSM 11289.</title>
        <authorList>
            <person name="Kyndt J.A."/>
            <person name="Meyer T.E."/>
        </authorList>
    </citation>
    <scope>NUCLEOTIDE SEQUENCE [LARGE SCALE GENOMIC DNA]</scope>
    <source>
        <strain evidence="2 3">DSM 11289</strain>
    </source>
</reference>
<keyword evidence="1" id="KW-0472">Membrane</keyword>
<dbReference type="AlphaFoldDB" id="A0A844BH60"/>
<keyword evidence="1" id="KW-1133">Transmembrane helix</keyword>
<keyword evidence="1" id="KW-0812">Transmembrane</keyword>
<comment type="caution">
    <text evidence="2">The sequence shown here is derived from an EMBL/GenBank/DDBJ whole genome shotgun (WGS) entry which is preliminary data.</text>
</comment>
<feature type="transmembrane region" description="Helical" evidence="1">
    <location>
        <begin position="218"/>
        <end position="237"/>
    </location>
</feature>
<protein>
    <submittedName>
        <fullName evidence="2">VPLPA-CTERM sorting domain-containing protein</fullName>
    </submittedName>
</protein>
<dbReference type="OrthoDB" id="7062244at2"/>
<sequence>MALASAANATIVTVFDGIAAGRTSFDSTVTAAGGTVVSDTWAGLSGGTSIDRGDYTITRNGGGSFWVSSYGSMSGQTVDISPARNDGGWWDASGRTDPMDYYNAGVTLTFSSAINSIGFEVGDWATCCYDPVTELFISFDDGAPIKVASATTWSQGLFPSQTNPASSVYEIFVAAFDDSGEFTKVSFWGNGLGEYLVFGGQVRYALLDEGSLPPIGDVPLPASSLLLLGGLGGIAALRRKRTK</sequence>
<name>A0A844BH60_9RHOB</name>
<dbReference type="NCBIfam" id="TIGR03370">
    <property type="entry name" value="VPLPA-CTERM"/>
    <property type="match status" value="1"/>
</dbReference>